<dbReference type="InterPro" id="IPR010496">
    <property type="entry name" value="AL/BT2_dom"/>
</dbReference>
<name>A0A139LIN7_9BACE</name>
<sequence>MKLFSCLFIAVFTVWGGMVWWMDIRDVHQADGVAVWQSLFNGKNLDNWERYLGPAFPGHEELEKTATKENVFSIVMLDEIPVIRISGEMHGSLVTKESFENYHLRVVYRWGEQVTLERNSGLLYHSYGSLGTAFGTWMASVECQMMHDNLGDTFLMVDSVECSTRVDSLHNQFVYNSSAQFVDFGQRFHRRMIRKTHNAEKSLGEWNTLELICIGQKAVHVVNGDTVLVNQGICRRTNGVSYPLTSGRLQLQSEGAELFVKEVVVRRL</sequence>
<protein>
    <recommendedName>
        <fullName evidence="1">3-keto-alpha-glucoside-1,2-lyase/3-keto-2-hydroxy-glucal hydratase domain-containing protein</fullName>
    </recommendedName>
</protein>
<feature type="domain" description="3-keto-alpha-glucoside-1,2-lyase/3-keto-2-hydroxy-glucal hydratase" evidence="1">
    <location>
        <begin position="36"/>
        <end position="265"/>
    </location>
</feature>
<dbReference type="EMBL" id="LTDF01000075">
    <property type="protein sequence ID" value="KXT51298.1"/>
    <property type="molecule type" value="Genomic_DNA"/>
</dbReference>
<evidence type="ECO:0000259" key="1">
    <source>
        <dbReference type="Pfam" id="PF06439"/>
    </source>
</evidence>
<proteinExistence type="predicted"/>
<dbReference type="Gene3D" id="2.60.120.560">
    <property type="entry name" value="Exo-inulinase, domain 1"/>
    <property type="match status" value="1"/>
</dbReference>
<reference evidence="2 3" key="1">
    <citation type="submission" date="2016-02" db="EMBL/GenBank/DDBJ databases">
        <authorList>
            <person name="Wen L."/>
            <person name="He K."/>
            <person name="Yang H."/>
        </authorList>
    </citation>
    <scope>NUCLEOTIDE SEQUENCE [LARGE SCALE GENOMIC DNA]</scope>
    <source>
        <strain evidence="2 3">KLE1704</strain>
    </source>
</reference>
<dbReference type="PATRIC" id="fig|329854.7.peg.2125"/>
<gene>
    <name evidence="2" type="ORF">HMPREF2531_02086</name>
</gene>
<comment type="caution">
    <text evidence="2">The sequence shown here is derived from an EMBL/GenBank/DDBJ whole genome shotgun (WGS) entry which is preliminary data.</text>
</comment>
<dbReference type="Pfam" id="PF06439">
    <property type="entry name" value="3keto-disac_hyd"/>
    <property type="match status" value="1"/>
</dbReference>
<dbReference type="RefSeq" id="WP_082788049.1">
    <property type="nucleotide sequence ID" value="NZ_KQ968691.1"/>
</dbReference>
<evidence type="ECO:0000313" key="3">
    <source>
        <dbReference type="Proteomes" id="UP000070319"/>
    </source>
</evidence>
<dbReference type="Proteomes" id="UP000070319">
    <property type="component" value="Unassembled WGS sequence"/>
</dbReference>
<dbReference type="GO" id="GO:0016787">
    <property type="term" value="F:hydrolase activity"/>
    <property type="evidence" value="ECO:0007669"/>
    <property type="project" value="InterPro"/>
</dbReference>
<evidence type="ECO:0000313" key="2">
    <source>
        <dbReference type="EMBL" id="KXT51298.1"/>
    </source>
</evidence>
<organism evidence="2">
    <name type="scientific">Bacteroides intestinalis</name>
    <dbReference type="NCBI Taxonomy" id="329854"/>
    <lineage>
        <taxon>Bacteria</taxon>
        <taxon>Pseudomonadati</taxon>
        <taxon>Bacteroidota</taxon>
        <taxon>Bacteroidia</taxon>
        <taxon>Bacteroidales</taxon>
        <taxon>Bacteroidaceae</taxon>
        <taxon>Bacteroides</taxon>
    </lineage>
</organism>
<accession>A0A139LIN7</accession>
<dbReference type="AlphaFoldDB" id="A0A139LIN7"/>